<evidence type="ECO:0000313" key="2">
    <source>
        <dbReference type="EMBL" id="SFJ52430.1"/>
    </source>
</evidence>
<evidence type="ECO:0000313" key="3">
    <source>
        <dbReference type="Proteomes" id="UP000243887"/>
    </source>
</evidence>
<dbReference type="RefSeq" id="WP_090679397.1">
    <property type="nucleotide sequence ID" value="NZ_FORU01000009.1"/>
</dbReference>
<dbReference type="PROSITE" id="PS51257">
    <property type="entry name" value="PROKAR_LIPOPROTEIN"/>
    <property type="match status" value="1"/>
</dbReference>
<name>A0A1I3S248_9FLAO</name>
<feature type="signal peptide" evidence="1">
    <location>
        <begin position="1"/>
        <end position="21"/>
    </location>
</feature>
<dbReference type="EMBL" id="FORU01000009">
    <property type="protein sequence ID" value="SFJ52430.1"/>
    <property type="molecule type" value="Genomic_DNA"/>
</dbReference>
<feature type="chain" id="PRO_5017452147" description="Lipoprotein" evidence="1">
    <location>
        <begin position="22"/>
        <end position="169"/>
    </location>
</feature>
<keyword evidence="3" id="KW-1185">Reference proteome</keyword>
<protein>
    <recommendedName>
        <fullName evidence="4">Lipoprotein</fullName>
    </recommendedName>
</protein>
<dbReference type="InterPro" id="IPR045607">
    <property type="entry name" value="DUF6452"/>
</dbReference>
<organism evidence="2 3">
    <name type="scientific">Myroides guanonis</name>
    <dbReference type="NCBI Taxonomy" id="1150112"/>
    <lineage>
        <taxon>Bacteria</taxon>
        <taxon>Pseudomonadati</taxon>
        <taxon>Bacteroidota</taxon>
        <taxon>Flavobacteriia</taxon>
        <taxon>Flavobacteriales</taxon>
        <taxon>Flavobacteriaceae</taxon>
        <taxon>Myroides</taxon>
    </lineage>
</organism>
<evidence type="ECO:0000256" key="1">
    <source>
        <dbReference type="SAM" id="SignalP"/>
    </source>
</evidence>
<evidence type="ECO:0008006" key="4">
    <source>
        <dbReference type="Google" id="ProtNLM"/>
    </source>
</evidence>
<dbReference type="OrthoDB" id="663527at2"/>
<dbReference type="Proteomes" id="UP000243887">
    <property type="component" value="Unassembled WGS sequence"/>
</dbReference>
<dbReference type="AlphaFoldDB" id="A0A1I3S248"/>
<dbReference type="STRING" id="1150112.SAMN04487893_10986"/>
<proteinExistence type="predicted"/>
<accession>A0A1I3S248</accession>
<sequence>MKNFLLYSSILLSLLALTACEKDDICPEDTDTTPLIYVKFYRVDDQNQNNTTGNVYAKALGFNDTIFRKGNEIKLPLQISKEETTWVLTLESLNDENQMIVRHDTLKFLYRPRTEYLNKACGYRTTFVLNEETKMPILNNNKQGNWISIYELQTSFIENEKEEHLKIFY</sequence>
<reference evidence="3" key="1">
    <citation type="submission" date="2016-10" db="EMBL/GenBank/DDBJ databases">
        <authorList>
            <person name="Varghese N."/>
            <person name="Submissions S."/>
        </authorList>
    </citation>
    <scope>NUCLEOTIDE SEQUENCE [LARGE SCALE GENOMIC DNA]</scope>
    <source>
        <strain evidence="3">DSM 26542</strain>
    </source>
</reference>
<keyword evidence="1" id="KW-0732">Signal</keyword>
<gene>
    <name evidence="2" type="ORF">SAMN04487893_10986</name>
</gene>
<dbReference type="Pfam" id="PF20050">
    <property type="entry name" value="DUF6452"/>
    <property type="match status" value="1"/>
</dbReference>